<organism evidence="2">
    <name type="scientific">Anthurium amnicola</name>
    <dbReference type="NCBI Taxonomy" id="1678845"/>
    <lineage>
        <taxon>Eukaryota</taxon>
        <taxon>Viridiplantae</taxon>
        <taxon>Streptophyta</taxon>
        <taxon>Embryophyta</taxon>
        <taxon>Tracheophyta</taxon>
        <taxon>Spermatophyta</taxon>
        <taxon>Magnoliopsida</taxon>
        <taxon>Liliopsida</taxon>
        <taxon>Araceae</taxon>
        <taxon>Pothoideae</taxon>
        <taxon>Potheae</taxon>
        <taxon>Anthurium</taxon>
    </lineage>
</organism>
<dbReference type="GO" id="GO:0005840">
    <property type="term" value="C:ribosome"/>
    <property type="evidence" value="ECO:0007669"/>
    <property type="project" value="UniProtKB-KW"/>
</dbReference>
<sequence length="186" mass="19442">MPLVEYDASSSDEESDDNVSVGLREEAFSALPAVGAAAVAARPPFGPTAPALPTLAPQGLPVPPPNLQGRGLVTSLHVQSEITSHGPSPSIQLPDASLLLSSAFSSTNQISGIDHLAENASRKRVANGSVPQHPQTKHHRGSSPCSRPIADVKGGLLIPPQLHGRSNVVTEDIGKLFVNIRSERHN</sequence>
<accession>A0A1D1YJ71</accession>
<reference evidence="2" key="1">
    <citation type="submission" date="2015-07" db="EMBL/GenBank/DDBJ databases">
        <title>Transcriptome Assembly of Anthurium amnicola.</title>
        <authorList>
            <person name="Suzuki J."/>
        </authorList>
    </citation>
    <scope>NUCLEOTIDE SEQUENCE</scope>
</reference>
<proteinExistence type="predicted"/>
<feature type="region of interest" description="Disordered" evidence="1">
    <location>
        <begin position="122"/>
        <end position="146"/>
    </location>
</feature>
<dbReference type="EMBL" id="GDJX01013248">
    <property type="protein sequence ID" value="JAT54688.1"/>
    <property type="molecule type" value="Transcribed_RNA"/>
</dbReference>
<gene>
    <name evidence="2" type="primary">rps12-A_0</name>
    <name evidence="2" type="ORF">g.38820</name>
</gene>
<name>A0A1D1YJ71_9ARAE</name>
<feature type="region of interest" description="Disordered" evidence="1">
    <location>
        <begin position="1"/>
        <end position="20"/>
    </location>
</feature>
<evidence type="ECO:0000313" key="2">
    <source>
        <dbReference type="EMBL" id="JAT54688.1"/>
    </source>
</evidence>
<dbReference type="AlphaFoldDB" id="A0A1D1YJ71"/>
<protein>
    <submittedName>
        <fullName evidence="2">30S ribosomal protein S12, chloroplastic</fullName>
    </submittedName>
</protein>
<keyword evidence="2" id="KW-0687">Ribonucleoprotein</keyword>
<evidence type="ECO:0000256" key="1">
    <source>
        <dbReference type="SAM" id="MobiDB-lite"/>
    </source>
</evidence>
<keyword evidence="2" id="KW-0689">Ribosomal protein</keyword>